<protein>
    <recommendedName>
        <fullName evidence="3">Glucosamine-6-phosphate deaminase</fullName>
        <ecNumber evidence="3">3.5.99.6</ecNumber>
    </recommendedName>
    <alternativeName>
        <fullName evidence="3">GlcN6P deaminase</fullName>
        <shortName evidence="3">GNPDA</shortName>
    </alternativeName>
    <alternativeName>
        <fullName evidence="3">Glucosamine-6-phosphate isomerase</fullName>
    </alternativeName>
</protein>
<comment type="caution">
    <text evidence="5">The sequence shown here is derived from an EMBL/GenBank/DDBJ whole genome shotgun (WGS) entry which is preliminary data.</text>
</comment>
<sequence length="248" mass="27589">MKIIVKDNYKGLSRFAAECIQKQVQYNPGSVLGLATGSTPLGLYERLVQDYKVGGTDYSKVSTINLDEYVGLSKTHPQSYHMFMKENLFSLVNIASRNTYIPDGKAKHLEEECKRYDRIINTIGPPDLLILGIGENGHIGFNEPGSSFEGQTHIVELKESTRRANARLFSSIEEVPKQAITMGIKSILYSKKILLLASGEKKKEAIGQLLTGKIDEQFPASALHLHPNVTVVVDELAYNRQISEAITY</sequence>
<name>A0ABU9K6U7_9BACI</name>
<evidence type="ECO:0000259" key="4">
    <source>
        <dbReference type="Pfam" id="PF01182"/>
    </source>
</evidence>
<dbReference type="Proteomes" id="UP001389717">
    <property type="component" value="Unassembled WGS sequence"/>
</dbReference>
<comment type="similarity">
    <text evidence="3">Belongs to the glucosamine/galactosamine-6-phosphate isomerase family. NagB subfamily.</text>
</comment>
<dbReference type="InterPro" id="IPR006148">
    <property type="entry name" value="Glc/Gal-6P_isomerase"/>
</dbReference>
<dbReference type="CDD" id="cd01399">
    <property type="entry name" value="GlcN6P_deaminase"/>
    <property type="match status" value="1"/>
</dbReference>
<dbReference type="PANTHER" id="PTHR11280:SF5">
    <property type="entry name" value="GLUCOSAMINE-6-PHOSPHATE ISOMERASE"/>
    <property type="match status" value="1"/>
</dbReference>
<comment type="pathway">
    <text evidence="3">Amino-sugar metabolism; N-acetylneuraminate degradation; D-fructose 6-phosphate from N-acetylneuraminate: step 5/5.</text>
</comment>
<gene>
    <name evidence="3 5" type="primary">nagB</name>
    <name evidence="5" type="ORF">AAEO50_02570</name>
</gene>
<keyword evidence="1 3" id="KW-0378">Hydrolase</keyword>
<dbReference type="GO" id="GO:0004342">
    <property type="term" value="F:glucosamine-6-phosphate deaminase activity"/>
    <property type="evidence" value="ECO:0007669"/>
    <property type="project" value="UniProtKB-EC"/>
</dbReference>
<dbReference type="RefSeq" id="WP_341980086.1">
    <property type="nucleotide sequence ID" value="NZ_JBBYAF010000003.1"/>
</dbReference>
<feature type="domain" description="Glucosamine/galactosamine-6-phosphate isomerase" evidence="4">
    <location>
        <begin position="12"/>
        <end position="225"/>
    </location>
</feature>
<comment type="function">
    <text evidence="3">Catalyzes the reversible isomerization-deamination of glucosamine 6-phosphate (GlcN6P) to form fructose 6-phosphate (Fru6P) and ammonium ion.</text>
</comment>
<dbReference type="PANTHER" id="PTHR11280">
    <property type="entry name" value="GLUCOSAMINE-6-PHOSPHATE ISOMERASE"/>
    <property type="match status" value="1"/>
</dbReference>
<feature type="active site" description="For ring-opening step" evidence="3">
    <location>
        <position position="143"/>
    </location>
</feature>
<dbReference type="InterPro" id="IPR037171">
    <property type="entry name" value="NagB/RpiA_transferase-like"/>
</dbReference>
<dbReference type="Pfam" id="PF01182">
    <property type="entry name" value="Glucosamine_iso"/>
    <property type="match status" value="1"/>
</dbReference>
<feature type="active site" description="Proton acceptor; for enolization step" evidence="3">
    <location>
        <position position="67"/>
    </location>
</feature>
<dbReference type="HAMAP" id="MF_01241">
    <property type="entry name" value="GlcN6P_deamin"/>
    <property type="match status" value="1"/>
</dbReference>
<feature type="active site" description="Proton acceptor; for ring-opening step" evidence="3">
    <location>
        <position position="138"/>
    </location>
</feature>
<evidence type="ECO:0000256" key="2">
    <source>
        <dbReference type="ARBA" id="ARBA00023277"/>
    </source>
</evidence>
<proteinExistence type="inferred from homology"/>
<dbReference type="EC" id="3.5.99.6" evidence="3"/>
<keyword evidence="2 3" id="KW-0119">Carbohydrate metabolism</keyword>
<evidence type="ECO:0000313" key="6">
    <source>
        <dbReference type="Proteomes" id="UP001389717"/>
    </source>
</evidence>
<evidence type="ECO:0000313" key="5">
    <source>
        <dbReference type="EMBL" id="MEL3971150.1"/>
    </source>
</evidence>
<dbReference type="SUPFAM" id="SSF100950">
    <property type="entry name" value="NagB/RpiA/CoA transferase-like"/>
    <property type="match status" value="1"/>
</dbReference>
<organism evidence="5 6">
    <name type="scientific">Rossellomorea oryzaecorticis</name>
    <dbReference type="NCBI Taxonomy" id="1396505"/>
    <lineage>
        <taxon>Bacteria</taxon>
        <taxon>Bacillati</taxon>
        <taxon>Bacillota</taxon>
        <taxon>Bacilli</taxon>
        <taxon>Bacillales</taxon>
        <taxon>Bacillaceae</taxon>
        <taxon>Rossellomorea</taxon>
    </lineage>
</organism>
<evidence type="ECO:0000256" key="3">
    <source>
        <dbReference type="HAMAP-Rule" id="MF_01241"/>
    </source>
</evidence>
<evidence type="ECO:0000256" key="1">
    <source>
        <dbReference type="ARBA" id="ARBA00022801"/>
    </source>
</evidence>
<comment type="caution">
    <text evidence="3">Lacks conserved residue(s) required for the propagation of feature annotation.</text>
</comment>
<feature type="active site" description="For ring-opening step" evidence="3">
    <location>
        <position position="136"/>
    </location>
</feature>
<dbReference type="Gene3D" id="3.40.50.1360">
    <property type="match status" value="1"/>
</dbReference>
<dbReference type="EMBL" id="JBBYAF010000003">
    <property type="protein sequence ID" value="MEL3971150.1"/>
    <property type="molecule type" value="Genomic_DNA"/>
</dbReference>
<dbReference type="NCBIfam" id="TIGR00502">
    <property type="entry name" value="nagB"/>
    <property type="match status" value="1"/>
</dbReference>
<reference evidence="5 6" key="1">
    <citation type="submission" date="2024-04" db="EMBL/GenBank/DDBJ databases">
        <title>Bacillus oryzaecorticis sp. nov., a moderately halophilic bacterium isolated from rice husks.</title>
        <authorList>
            <person name="Zhu H.-S."/>
        </authorList>
    </citation>
    <scope>NUCLEOTIDE SEQUENCE [LARGE SCALE GENOMIC DNA]</scope>
    <source>
        <strain evidence="5 6">ZC255</strain>
    </source>
</reference>
<dbReference type="InterPro" id="IPR004547">
    <property type="entry name" value="Glucosamine6P_isomerase"/>
</dbReference>
<accession>A0ABU9K6U7</accession>
<keyword evidence="6" id="KW-1185">Reference proteome</keyword>
<comment type="catalytic activity">
    <reaction evidence="3">
        <text>alpha-D-glucosamine 6-phosphate + H2O = beta-D-fructose 6-phosphate + NH4(+)</text>
        <dbReference type="Rhea" id="RHEA:12172"/>
        <dbReference type="ChEBI" id="CHEBI:15377"/>
        <dbReference type="ChEBI" id="CHEBI:28938"/>
        <dbReference type="ChEBI" id="CHEBI:57634"/>
        <dbReference type="ChEBI" id="CHEBI:75989"/>
        <dbReference type="EC" id="3.5.99.6"/>
    </reaction>
</comment>